<proteinExistence type="predicted"/>
<keyword evidence="3" id="KW-1185">Reference proteome</keyword>
<evidence type="ECO:0000313" key="3">
    <source>
        <dbReference type="Proteomes" id="UP001431783"/>
    </source>
</evidence>
<evidence type="ECO:0000256" key="1">
    <source>
        <dbReference type="SAM" id="MobiDB-lite"/>
    </source>
</evidence>
<protein>
    <submittedName>
        <fullName evidence="2">Uncharacterized protein</fullName>
    </submittedName>
</protein>
<organism evidence="2 3">
    <name type="scientific">Henosepilachna vigintioctopunctata</name>
    <dbReference type="NCBI Taxonomy" id="420089"/>
    <lineage>
        <taxon>Eukaryota</taxon>
        <taxon>Metazoa</taxon>
        <taxon>Ecdysozoa</taxon>
        <taxon>Arthropoda</taxon>
        <taxon>Hexapoda</taxon>
        <taxon>Insecta</taxon>
        <taxon>Pterygota</taxon>
        <taxon>Neoptera</taxon>
        <taxon>Endopterygota</taxon>
        <taxon>Coleoptera</taxon>
        <taxon>Polyphaga</taxon>
        <taxon>Cucujiformia</taxon>
        <taxon>Coccinelloidea</taxon>
        <taxon>Coccinellidae</taxon>
        <taxon>Epilachninae</taxon>
        <taxon>Epilachnini</taxon>
        <taxon>Henosepilachna</taxon>
    </lineage>
</organism>
<dbReference type="EMBL" id="JARQZJ010000121">
    <property type="protein sequence ID" value="KAK9887749.1"/>
    <property type="molecule type" value="Genomic_DNA"/>
</dbReference>
<evidence type="ECO:0000313" key="2">
    <source>
        <dbReference type="EMBL" id="KAK9887749.1"/>
    </source>
</evidence>
<name>A0AAW1UX92_9CUCU</name>
<dbReference type="AlphaFoldDB" id="A0AAW1UX92"/>
<feature type="region of interest" description="Disordered" evidence="1">
    <location>
        <begin position="1"/>
        <end position="47"/>
    </location>
</feature>
<dbReference type="Proteomes" id="UP001431783">
    <property type="component" value="Unassembled WGS sequence"/>
</dbReference>
<gene>
    <name evidence="2" type="ORF">WA026_000063</name>
</gene>
<accession>A0AAW1UX92</accession>
<comment type="caution">
    <text evidence="2">The sequence shown here is derived from an EMBL/GenBank/DDBJ whole genome shotgun (WGS) entry which is preliminary data.</text>
</comment>
<reference evidence="2 3" key="1">
    <citation type="submission" date="2023-03" db="EMBL/GenBank/DDBJ databases">
        <title>Genome insight into feeding habits of ladybird beetles.</title>
        <authorList>
            <person name="Li H.-S."/>
            <person name="Huang Y.-H."/>
            <person name="Pang H."/>
        </authorList>
    </citation>
    <scope>NUCLEOTIDE SEQUENCE [LARGE SCALE GENOMIC DNA]</scope>
    <source>
        <strain evidence="2">SYSU_2023b</strain>
        <tissue evidence="2">Whole body</tissue>
    </source>
</reference>
<sequence>MNHLQILNDATHRAHASGYVEEDHSDWKPSNNHGHGQTYGPPQAAAAWPSTPINVAYKVNHEETPKWHGPEHHPVLDHNGVPVDTHEVQHARKAHLAVLAAESAKHAGWEGAQKKW</sequence>